<dbReference type="InterPro" id="IPR011249">
    <property type="entry name" value="Metalloenz_LuxS/M16"/>
</dbReference>
<evidence type="ECO:0000256" key="1">
    <source>
        <dbReference type="ARBA" id="ARBA00022723"/>
    </source>
</evidence>
<dbReference type="Proteomes" id="UP000479190">
    <property type="component" value="Unassembled WGS sequence"/>
</dbReference>
<evidence type="ECO:0000313" key="4">
    <source>
        <dbReference type="Proteomes" id="UP000479190"/>
    </source>
</evidence>
<dbReference type="GO" id="GO:0043171">
    <property type="term" value="P:peptide catabolic process"/>
    <property type="evidence" value="ECO:0007669"/>
    <property type="project" value="TreeGrafter"/>
</dbReference>
<dbReference type="GO" id="GO:0046872">
    <property type="term" value="F:metal ion binding"/>
    <property type="evidence" value="ECO:0007669"/>
    <property type="project" value="UniProtKB-KW"/>
</dbReference>
<sequence length="566" mass="63962">HTLVPLHPLPGPAHRRQAEVRPPPPNSQRKGSRCDRCPCEDHAQLWAGPEKQPTQAVCSRRRLHTPVRSPRLEHSSTKASLHAAGGVSPPTSLPACDRRPAACRLRGPHMSLPAYHRWPFSRMSERGSTAAARGRKGRGTLGNAKQVAGSMGPVEEGPMDAPTDPKHQNILQKRPRSTVFPRYIERFIMVHLELKRNRKRKTLDELETMIMSMFSDVPNKDIELPRWPEHPFTEEHFKHKWSAVPVKDIRNLSVTFPIPDLQEHFRSSLVMSGYDHKLDVLLEKVMEHLFQSPLDRAYQQSQIPTTTELYRNIKMKCENQCTATMLAARIKFSLSLLLLIGAVNAATLHEQTGLLADEIECTSNVDCAPGYCCTISHERYSYPRCQKFQDLGNFCRPGGPLTTSGDRYYPDGTSIQLDEIYMQFCPCGPGLLCDRGEQVCRDASDFNSVQLNQSGKRARATASTQQCEARCSLPNVREGGIQTRPRCTIPHVIARAIPPHFRGLSWYLLPQAILHQRSCSKSMARQDTDTYTKVCSRSLPERMAPRHIFVEFCLSLLIFYSTSTRK</sequence>
<feature type="non-terminal residue" evidence="3">
    <location>
        <position position="1"/>
    </location>
</feature>
<feature type="region of interest" description="Disordered" evidence="2">
    <location>
        <begin position="1"/>
        <end position="34"/>
    </location>
</feature>
<accession>A0A6H5IRV9</accession>
<keyword evidence="1" id="KW-0479">Metal-binding</keyword>
<gene>
    <name evidence="3" type="ORF">TBRA_LOCUS11802</name>
</gene>
<evidence type="ECO:0000256" key="2">
    <source>
        <dbReference type="SAM" id="MobiDB-lite"/>
    </source>
</evidence>
<keyword evidence="4" id="KW-1185">Reference proteome</keyword>
<proteinExistence type="predicted"/>
<organism evidence="3 4">
    <name type="scientific">Trichogramma brassicae</name>
    <dbReference type="NCBI Taxonomy" id="86971"/>
    <lineage>
        <taxon>Eukaryota</taxon>
        <taxon>Metazoa</taxon>
        <taxon>Ecdysozoa</taxon>
        <taxon>Arthropoda</taxon>
        <taxon>Hexapoda</taxon>
        <taxon>Insecta</taxon>
        <taxon>Pterygota</taxon>
        <taxon>Neoptera</taxon>
        <taxon>Endopterygota</taxon>
        <taxon>Hymenoptera</taxon>
        <taxon>Apocrita</taxon>
        <taxon>Proctotrupomorpha</taxon>
        <taxon>Chalcidoidea</taxon>
        <taxon>Trichogrammatidae</taxon>
        <taxon>Trichogramma</taxon>
    </lineage>
</organism>
<evidence type="ECO:0000313" key="3">
    <source>
        <dbReference type="EMBL" id="CAB0040068.1"/>
    </source>
</evidence>
<dbReference type="GO" id="GO:0005739">
    <property type="term" value="C:mitochondrion"/>
    <property type="evidence" value="ECO:0007669"/>
    <property type="project" value="TreeGrafter"/>
</dbReference>
<feature type="region of interest" description="Disordered" evidence="2">
    <location>
        <begin position="48"/>
        <end position="93"/>
    </location>
</feature>
<dbReference type="Gene3D" id="3.30.830.10">
    <property type="entry name" value="Metalloenzyme, LuxS/M16 peptidase-like"/>
    <property type="match status" value="1"/>
</dbReference>
<dbReference type="GO" id="GO:0005829">
    <property type="term" value="C:cytosol"/>
    <property type="evidence" value="ECO:0007669"/>
    <property type="project" value="TreeGrafter"/>
</dbReference>
<dbReference type="EMBL" id="CADCXV010001000">
    <property type="protein sequence ID" value="CAB0040068.1"/>
    <property type="molecule type" value="Genomic_DNA"/>
</dbReference>
<evidence type="ECO:0008006" key="5">
    <source>
        <dbReference type="Google" id="ProtNLM"/>
    </source>
</evidence>
<dbReference type="OrthoDB" id="6408184at2759"/>
<dbReference type="GO" id="GO:0004222">
    <property type="term" value="F:metalloendopeptidase activity"/>
    <property type="evidence" value="ECO:0007669"/>
    <property type="project" value="TreeGrafter"/>
</dbReference>
<dbReference type="PANTHER" id="PTHR43690:SF18">
    <property type="entry name" value="INSULIN-DEGRADING ENZYME-RELATED"/>
    <property type="match status" value="1"/>
</dbReference>
<name>A0A6H5IRV9_9HYME</name>
<dbReference type="AlphaFoldDB" id="A0A6H5IRV9"/>
<protein>
    <recommendedName>
        <fullName evidence="5">Prokineticin domain-containing protein</fullName>
    </recommendedName>
</protein>
<dbReference type="InterPro" id="IPR050626">
    <property type="entry name" value="Peptidase_M16"/>
</dbReference>
<dbReference type="PANTHER" id="PTHR43690">
    <property type="entry name" value="NARDILYSIN"/>
    <property type="match status" value="1"/>
</dbReference>
<dbReference type="Gene3D" id="2.10.80.10">
    <property type="entry name" value="Lipase, subunit A"/>
    <property type="match status" value="1"/>
</dbReference>
<reference evidence="3 4" key="1">
    <citation type="submission" date="2020-02" db="EMBL/GenBank/DDBJ databases">
        <authorList>
            <person name="Ferguson B K."/>
        </authorList>
    </citation>
    <scope>NUCLEOTIDE SEQUENCE [LARGE SCALE GENOMIC DNA]</scope>
</reference>
<dbReference type="GO" id="GO:0051603">
    <property type="term" value="P:proteolysis involved in protein catabolic process"/>
    <property type="evidence" value="ECO:0007669"/>
    <property type="project" value="TreeGrafter"/>
</dbReference>
<dbReference type="SUPFAM" id="SSF63411">
    <property type="entry name" value="LuxS/MPP-like metallohydrolase"/>
    <property type="match status" value="1"/>
</dbReference>